<comment type="caution">
    <text evidence="2">The sequence shown here is derived from an EMBL/GenBank/DDBJ whole genome shotgun (WGS) entry which is preliminary data.</text>
</comment>
<organism evidence="2">
    <name type="scientific">marine sediment metagenome</name>
    <dbReference type="NCBI Taxonomy" id="412755"/>
    <lineage>
        <taxon>unclassified sequences</taxon>
        <taxon>metagenomes</taxon>
        <taxon>ecological metagenomes</taxon>
    </lineage>
</organism>
<gene>
    <name evidence="2" type="ORF">LCGC14_1225670</name>
</gene>
<accession>A0A0F9LA24</accession>
<keyword evidence="1" id="KW-1133">Transmembrane helix</keyword>
<name>A0A0F9LA24_9ZZZZ</name>
<keyword evidence="1" id="KW-0472">Membrane</keyword>
<reference evidence="2" key="1">
    <citation type="journal article" date="2015" name="Nature">
        <title>Complex archaea that bridge the gap between prokaryotes and eukaryotes.</title>
        <authorList>
            <person name="Spang A."/>
            <person name="Saw J.H."/>
            <person name="Jorgensen S.L."/>
            <person name="Zaremba-Niedzwiedzka K."/>
            <person name="Martijn J."/>
            <person name="Lind A.E."/>
            <person name="van Eijk R."/>
            <person name="Schleper C."/>
            <person name="Guy L."/>
            <person name="Ettema T.J."/>
        </authorList>
    </citation>
    <scope>NUCLEOTIDE SEQUENCE</scope>
</reference>
<evidence type="ECO:0000256" key="1">
    <source>
        <dbReference type="SAM" id="Phobius"/>
    </source>
</evidence>
<sequence length="96" mass="10880">MDAHEWKILGFLSAPIIGLYALVVKHMTAGSRHPKADDLVYSDVCEERGKANDQAHEHLKESIEIAIVRSDEKHIELKDDMKTGFGEIKDLIRARK</sequence>
<proteinExistence type="predicted"/>
<keyword evidence="1" id="KW-0812">Transmembrane</keyword>
<evidence type="ECO:0000313" key="2">
    <source>
        <dbReference type="EMBL" id="KKM91729.1"/>
    </source>
</evidence>
<dbReference type="EMBL" id="LAZR01006494">
    <property type="protein sequence ID" value="KKM91729.1"/>
    <property type="molecule type" value="Genomic_DNA"/>
</dbReference>
<protein>
    <submittedName>
        <fullName evidence="2">Uncharacterized protein</fullName>
    </submittedName>
</protein>
<feature type="transmembrane region" description="Helical" evidence="1">
    <location>
        <begin position="6"/>
        <end position="24"/>
    </location>
</feature>
<dbReference type="AlphaFoldDB" id="A0A0F9LA24"/>